<dbReference type="InterPro" id="IPR014737">
    <property type="entry name" value="Transposase_Tn5-like_C"/>
</dbReference>
<feature type="non-terminal residue" evidence="2">
    <location>
        <position position="1"/>
    </location>
</feature>
<dbReference type="SUPFAM" id="SSF53098">
    <property type="entry name" value="Ribonuclease H-like"/>
    <property type="match status" value="1"/>
</dbReference>
<accession>A0A4V1KUA7</accession>
<keyword evidence="1" id="KW-1133">Transmembrane helix</keyword>
<evidence type="ECO:0000313" key="3">
    <source>
        <dbReference type="Proteomes" id="UP000290174"/>
    </source>
</evidence>
<keyword evidence="1" id="KW-0472">Membrane</keyword>
<keyword evidence="1" id="KW-0812">Transmembrane</keyword>
<dbReference type="InterPro" id="IPR012337">
    <property type="entry name" value="RNaseH-like_sf"/>
</dbReference>
<dbReference type="Gene3D" id="1.10.740.10">
    <property type="entry name" value="Transferase Inhibitor Protein From Tn5, Chain"/>
    <property type="match status" value="1"/>
</dbReference>
<gene>
    <name evidence="2" type="ORF">EAS61_41860</name>
</gene>
<comment type="caution">
    <text evidence="2">The sequence shown here is derived from an EMBL/GenBank/DDBJ whole genome shotgun (WGS) entry which is preliminary data.</text>
</comment>
<evidence type="ECO:0000256" key="1">
    <source>
        <dbReference type="SAM" id="Phobius"/>
    </source>
</evidence>
<protein>
    <submittedName>
        <fullName evidence="2">IS4 family transposase</fullName>
    </submittedName>
</protein>
<dbReference type="Proteomes" id="UP000290174">
    <property type="component" value="Unassembled WGS sequence"/>
</dbReference>
<feature type="transmembrane region" description="Helical" evidence="1">
    <location>
        <begin position="21"/>
        <end position="41"/>
    </location>
</feature>
<proteinExistence type="predicted"/>
<dbReference type="AlphaFoldDB" id="A0A4V1KUA7"/>
<dbReference type="PANTHER" id="PTHR37319:SF1">
    <property type="entry name" value="TRANSPOSASE TN5 DIMERISATION DOMAIN-CONTAINING PROTEIN"/>
    <property type="match status" value="1"/>
</dbReference>
<dbReference type="EMBL" id="RKMK01000115">
    <property type="protein sequence ID" value="RXG83569.1"/>
    <property type="molecule type" value="Genomic_DNA"/>
</dbReference>
<name>A0A4V1KUA7_9BRAD</name>
<organism evidence="2 3">
    <name type="scientific">Bradyrhizobium zhanjiangense</name>
    <dbReference type="NCBI Taxonomy" id="1325107"/>
    <lineage>
        <taxon>Bacteria</taxon>
        <taxon>Pseudomonadati</taxon>
        <taxon>Pseudomonadota</taxon>
        <taxon>Alphaproteobacteria</taxon>
        <taxon>Hyphomicrobiales</taxon>
        <taxon>Nitrobacteraceae</taxon>
        <taxon>Bradyrhizobium</taxon>
    </lineage>
</organism>
<dbReference type="PANTHER" id="PTHR37319">
    <property type="entry name" value="TRANSPOSASE"/>
    <property type="match status" value="1"/>
</dbReference>
<sequence length="131" mass="14371">FHKILKSGCKAEDSKLRTAERLANLMAVFCIVSWRVLWLTMLNRIAPDAPPKLALTDTEIALLDRLISGANHRRCRSGTLAFYLTKLARLGDYLARAGDPPPGNVVIWRGLSRLTDIELGAEIATSGNVGN</sequence>
<dbReference type="InterPro" id="IPR047768">
    <property type="entry name" value="Tn5p-like"/>
</dbReference>
<evidence type="ECO:0000313" key="2">
    <source>
        <dbReference type="EMBL" id="RXG83569.1"/>
    </source>
</evidence>
<reference evidence="2 3" key="1">
    <citation type="submission" date="2018-11" db="EMBL/GenBank/DDBJ databases">
        <title>Bradyrhizobium sp. nov., isolated from effective nodules of peanut in China.</title>
        <authorList>
            <person name="Li Y."/>
        </authorList>
    </citation>
    <scope>NUCLEOTIDE SEQUENCE [LARGE SCALE GENOMIC DNA]</scope>
    <source>
        <strain evidence="2 3">CCBAU 51770</strain>
    </source>
</reference>